<proteinExistence type="predicted"/>
<evidence type="ECO:0000313" key="1">
    <source>
        <dbReference type="EMBL" id="EAT11466.1"/>
    </source>
</evidence>
<keyword evidence="2" id="KW-1185">Reference proteome</keyword>
<evidence type="ECO:0000313" key="2">
    <source>
        <dbReference type="Proteomes" id="UP000004263"/>
    </source>
</evidence>
<accession>Q1MZU1</accession>
<protein>
    <submittedName>
        <fullName evidence="1">Uncharacterized protein</fullName>
    </submittedName>
</protein>
<dbReference type="EMBL" id="AAQH01000017">
    <property type="protein sequence ID" value="EAT11466.1"/>
    <property type="molecule type" value="Genomic_DNA"/>
</dbReference>
<name>Q1MZU1_9GAMM</name>
<sequence>MDHHFLQEGRILKSCGHLGKSQARIIGAFALESTVKEWVEHKLCVSRDIAI</sequence>
<organism evidence="1 2">
    <name type="scientific">Bermanella marisrubri</name>
    <dbReference type="NCBI Taxonomy" id="207949"/>
    <lineage>
        <taxon>Bacteria</taxon>
        <taxon>Pseudomonadati</taxon>
        <taxon>Pseudomonadota</taxon>
        <taxon>Gammaproteobacteria</taxon>
        <taxon>Oceanospirillales</taxon>
        <taxon>Oceanospirillaceae</taxon>
        <taxon>Bermanella</taxon>
    </lineage>
</organism>
<dbReference type="AlphaFoldDB" id="Q1MZU1"/>
<gene>
    <name evidence="1" type="ORF">RED65_04645</name>
</gene>
<dbReference type="STRING" id="207949.RED65_04645"/>
<reference evidence="1 2" key="1">
    <citation type="submission" date="2006-03" db="EMBL/GenBank/DDBJ databases">
        <authorList>
            <person name="Pinhassi J."/>
            <person name="Pedros-Alio C."/>
            <person name="Ferriera S."/>
            <person name="Johnson J."/>
            <person name="Kravitz S."/>
            <person name="Halpern A."/>
            <person name="Remington K."/>
            <person name="Beeson K."/>
            <person name="Tran B."/>
            <person name="Rogers Y.-H."/>
            <person name="Friedman R."/>
            <person name="Venter J.C."/>
        </authorList>
    </citation>
    <scope>NUCLEOTIDE SEQUENCE [LARGE SCALE GENOMIC DNA]</scope>
    <source>
        <strain evidence="1 2">RED65</strain>
    </source>
</reference>
<dbReference type="HOGENOM" id="CLU_3096044_0_0_6"/>
<dbReference type="Proteomes" id="UP000004263">
    <property type="component" value="Unassembled WGS sequence"/>
</dbReference>
<comment type="caution">
    <text evidence="1">The sequence shown here is derived from an EMBL/GenBank/DDBJ whole genome shotgun (WGS) entry which is preliminary data.</text>
</comment>